<evidence type="ECO:0000313" key="3">
    <source>
        <dbReference type="Proteomes" id="UP001266305"/>
    </source>
</evidence>
<feature type="domain" description="VWFD" evidence="1">
    <location>
        <begin position="1"/>
        <end position="97"/>
    </location>
</feature>
<gene>
    <name evidence="2" type="ORF">P7K49_020991</name>
</gene>
<keyword evidence="3" id="KW-1185">Reference proteome</keyword>
<dbReference type="InterPro" id="IPR001846">
    <property type="entry name" value="VWF_type-D"/>
</dbReference>
<dbReference type="InterPro" id="IPR014853">
    <property type="entry name" value="VWF/SSPO/ZAN-like_Cys-rich_dom"/>
</dbReference>
<dbReference type="SMART" id="SM00832">
    <property type="entry name" value="C8"/>
    <property type="match status" value="1"/>
</dbReference>
<reference evidence="2 3" key="1">
    <citation type="submission" date="2023-05" db="EMBL/GenBank/DDBJ databases">
        <title>B98-5 Cell Line De Novo Hybrid Assembly: An Optical Mapping Approach.</title>
        <authorList>
            <person name="Kananen K."/>
            <person name="Auerbach J.A."/>
            <person name="Kautto E."/>
            <person name="Blachly J.S."/>
        </authorList>
    </citation>
    <scope>NUCLEOTIDE SEQUENCE [LARGE SCALE GENOMIC DNA]</scope>
    <source>
        <strain evidence="2">B95-8</strain>
        <tissue evidence="2">Cell line</tissue>
    </source>
</reference>
<dbReference type="PROSITE" id="PS51233">
    <property type="entry name" value="VWFD"/>
    <property type="match status" value="1"/>
</dbReference>
<accession>A0ABQ9URG0</accession>
<evidence type="ECO:0000313" key="2">
    <source>
        <dbReference type="EMBL" id="KAK2099643.1"/>
    </source>
</evidence>
<protein>
    <recommendedName>
        <fullName evidence="1">VWFD domain-containing protein</fullName>
    </recommendedName>
</protein>
<name>A0ABQ9URG0_SAGOE</name>
<dbReference type="PANTHER" id="PTHR46160">
    <property type="entry name" value="ALPHA-TECTORIN-RELATED"/>
    <property type="match status" value="1"/>
</dbReference>
<feature type="non-terminal residue" evidence="2">
    <location>
        <position position="187"/>
    </location>
</feature>
<dbReference type="EMBL" id="JASSZA010000010">
    <property type="protein sequence ID" value="KAK2099643.1"/>
    <property type="molecule type" value="Genomic_DNA"/>
</dbReference>
<feature type="non-terminal residue" evidence="2">
    <location>
        <position position="1"/>
    </location>
</feature>
<evidence type="ECO:0000259" key="1">
    <source>
        <dbReference type="PROSITE" id="PS51233"/>
    </source>
</evidence>
<proteinExistence type="predicted"/>
<dbReference type="InterPro" id="IPR052749">
    <property type="entry name" value="Alpha-tectorin"/>
</dbReference>
<dbReference type="Pfam" id="PF08742">
    <property type="entry name" value="C8"/>
    <property type="match status" value="1"/>
</dbReference>
<organism evidence="2 3">
    <name type="scientific">Saguinus oedipus</name>
    <name type="common">Cotton-top tamarin</name>
    <name type="synonym">Oedipomidas oedipus</name>
    <dbReference type="NCBI Taxonomy" id="9490"/>
    <lineage>
        <taxon>Eukaryota</taxon>
        <taxon>Metazoa</taxon>
        <taxon>Chordata</taxon>
        <taxon>Craniata</taxon>
        <taxon>Vertebrata</taxon>
        <taxon>Euteleostomi</taxon>
        <taxon>Mammalia</taxon>
        <taxon>Eutheria</taxon>
        <taxon>Euarchontoglires</taxon>
        <taxon>Primates</taxon>
        <taxon>Haplorrhini</taxon>
        <taxon>Platyrrhini</taxon>
        <taxon>Cebidae</taxon>
        <taxon>Callitrichinae</taxon>
        <taxon>Saguinus</taxon>
    </lineage>
</organism>
<dbReference type="PANTHER" id="PTHR46160:SF3">
    <property type="entry name" value="ALPHA-TECTORIN"/>
    <property type="match status" value="1"/>
</dbReference>
<comment type="caution">
    <text evidence="2">The sequence shown here is derived from an EMBL/GenBank/DDBJ whole genome shotgun (WGS) entry which is preliminary data.</text>
</comment>
<sequence>VNSERLYLPLKLGQGKINIFSFGFHVVVETDFGLKVVYDWKTFLSITVPRSMQNSTYGLCGRYNSNPDDDLEMPMGLLASSVNEFGQSWVKRDTFCQVGCGDRCPSCAKVEGFSKVQQLCSLIPNQNAGFSKCHSKVNPTFFYKNCLFDSCIDGGAVQTACSWLQNYASTCQTQGITVTGWRNYTSC</sequence>
<dbReference type="Proteomes" id="UP001266305">
    <property type="component" value="Unassembled WGS sequence"/>
</dbReference>
<dbReference type="Pfam" id="PF00094">
    <property type="entry name" value="VWD"/>
    <property type="match status" value="1"/>
</dbReference>